<dbReference type="KEGG" id="abat:CFX1CAM_1866"/>
<accession>A0A1Y6K5H7</accession>
<dbReference type="AlphaFoldDB" id="A0A1Y6K5H7"/>
<protein>
    <submittedName>
        <fullName evidence="1">Uncharacterized protein</fullName>
    </submittedName>
</protein>
<sequence length="108" mass="12118">MRIKKPRGLECARGQVLIQVRLLKNRRTPRLAIASEGIDGTIPQHMIVKMSSVHAIAFLSDKILSEWSDLQASLITGKVYHSFFSSVKGKMGELSFLKETQVYNDDDA</sequence>
<proteinExistence type="predicted"/>
<evidence type="ECO:0000313" key="2">
    <source>
        <dbReference type="Proteomes" id="UP000195514"/>
    </source>
</evidence>
<gene>
    <name evidence="1" type="ORF">CFX1CAM_1866</name>
</gene>
<keyword evidence="2" id="KW-1185">Reference proteome</keyword>
<dbReference type="Proteomes" id="UP000195514">
    <property type="component" value="Chromosome I"/>
</dbReference>
<name>A0A1Y6K5H7_9CHLR</name>
<reference evidence="2" key="1">
    <citation type="submission" date="2017-05" db="EMBL/GenBank/DDBJ databases">
        <authorList>
            <person name="Kirkegaard R."/>
            <person name="Mcilroy J S."/>
        </authorList>
    </citation>
    <scope>NUCLEOTIDE SEQUENCE [LARGE SCALE GENOMIC DNA]</scope>
</reference>
<dbReference type="EMBL" id="LT859958">
    <property type="protein sequence ID" value="SMX54931.1"/>
    <property type="molecule type" value="Genomic_DNA"/>
</dbReference>
<organism evidence="1 2">
    <name type="scientific">Candidatus Brevifilum fermentans</name>
    <dbReference type="NCBI Taxonomy" id="1986204"/>
    <lineage>
        <taxon>Bacteria</taxon>
        <taxon>Bacillati</taxon>
        <taxon>Chloroflexota</taxon>
        <taxon>Anaerolineae</taxon>
        <taxon>Anaerolineales</taxon>
        <taxon>Anaerolineaceae</taxon>
        <taxon>Candidatus Brevifilum</taxon>
    </lineage>
</organism>
<evidence type="ECO:0000313" key="1">
    <source>
        <dbReference type="EMBL" id="SMX54931.1"/>
    </source>
</evidence>